<sequence>MKTAGLAGAVELPGVTASVPLARAYVTVVLRSAGRHAVDDAGLLTGELVANAVRHSSSGAGGAVRVKVFDDGRRVRVEVGDDGPAGDLPDVPAHVDPLSESGRGLWLVRTLSSSWGWERDGAGLVVWFEVTP</sequence>
<comment type="caution">
    <text evidence="3">The sequence shown here is derived from an EMBL/GenBank/DDBJ whole genome shotgun (WGS) entry which is preliminary data.</text>
</comment>
<dbReference type="RefSeq" id="WP_221474959.1">
    <property type="nucleotide sequence ID" value="NZ_BAAALO010000007.1"/>
</dbReference>
<feature type="domain" description="Histidine kinase/HSP90-like ATPase" evidence="2">
    <location>
        <begin position="17"/>
        <end position="128"/>
    </location>
</feature>
<dbReference type="Proteomes" id="UP000555564">
    <property type="component" value="Unassembled WGS sequence"/>
</dbReference>
<proteinExistence type="predicted"/>
<dbReference type="AlphaFoldDB" id="A0A7X0IK56"/>
<dbReference type="PANTHER" id="PTHR35526">
    <property type="entry name" value="ANTI-SIGMA-F FACTOR RSBW-RELATED"/>
    <property type="match status" value="1"/>
</dbReference>
<accession>A0A7X0IK56</accession>
<dbReference type="SUPFAM" id="SSF55874">
    <property type="entry name" value="ATPase domain of HSP90 chaperone/DNA topoisomerase II/histidine kinase"/>
    <property type="match status" value="1"/>
</dbReference>
<keyword evidence="1" id="KW-0808">Transferase</keyword>
<reference evidence="3 4" key="1">
    <citation type="submission" date="2020-08" db="EMBL/GenBank/DDBJ databases">
        <title>Sequencing the genomes of 1000 actinobacteria strains.</title>
        <authorList>
            <person name="Klenk H.-P."/>
        </authorList>
    </citation>
    <scope>NUCLEOTIDE SEQUENCE [LARGE SCALE GENOMIC DNA]</scope>
    <source>
        <strain evidence="3 4">DSM 44936</strain>
    </source>
</reference>
<dbReference type="GO" id="GO:0004674">
    <property type="term" value="F:protein serine/threonine kinase activity"/>
    <property type="evidence" value="ECO:0007669"/>
    <property type="project" value="UniProtKB-KW"/>
</dbReference>
<dbReference type="PANTHER" id="PTHR35526:SF3">
    <property type="entry name" value="ANTI-SIGMA-F FACTOR RSBW"/>
    <property type="match status" value="1"/>
</dbReference>
<keyword evidence="4" id="KW-1185">Reference proteome</keyword>
<name>A0A7X0IK56_9ACTN</name>
<protein>
    <submittedName>
        <fullName evidence="3">Anti-sigma regulatory factor (Ser/Thr protein kinase)</fullName>
    </submittedName>
</protein>
<organism evidence="3 4">
    <name type="scientific">Sphaerisporangium rubeum</name>
    <dbReference type="NCBI Taxonomy" id="321317"/>
    <lineage>
        <taxon>Bacteria</taxon>
        <taxon>Bacillati</taxon>
        <taxon>Actinomycetota</taxon>
        <taxon>Actinomycetes</taxon>
        <taxon>Streptosporangiales</taxon>
        <taxon>Streptosporangiaceae</taxon>
        <taxon>Sphaerisporangium</taxon>
    </lineage>
</organism>
<dbReference type="CDD" id="cd16936">
    <property type="entry name" value="HATPase_RsbW-like"/>
    <property type="match status" value="1"/>
</dbReference>
<evidence type="ECO:0000256" key="1">
    <source>
        <dbReference type="ARBA" id="ARBA00022527"/>
    </source>
</evidence>
<keyword evidence="1" id="KW-0723">Serine/threonine-protein kinase</keyword>
<evidence type="ECO:0000313" key="3">
    <source>
        <dbReference type="EMBL" id="MBB6475468.1"/>
    </source>
</evidence>
<dbReference type="Pfam" id="PF13581">
    <property type="entry name" value="HATPase_c_2"/>
    <property type="match status" value="1"/>
</dbReference>
<dbReference type="Gene3D" id="3.30.565.10">
    <property type="entry name" value="Histidine kinase-like ATPase, C-terminal domain"/>
    <property type="match status" value="1"/>
</dbReference>
<evidence type="ECO:0000259" key="2">
    <source>
        <dbReference type="Pfam" id="PF13581"/>
    </source>
</evidence>
<dbReference type="InterPro" id="IPR003594">
    <property type="entry name" value="HATPase_dom"/>
</dbReference>
<gene>
    <name evidence="3" type="ORF">BJ992_004899</name>
</gene>
<dbReference type="EMBL" id="JACHIU010000001">
    <property type="protein sequence ID" value="MBB6475468.1"/>
    <property type="molecule type" value="Genomic_DNA"/>
</dbReference>
<keyword evidence="1" id="KW-0418">Kinase</keyword>
<evidence type="ECO:0000313" key="4">
    <source>
        <dbReference type="Proteomes" id="UP000555564"/>
    </source>
</evidence>
<dbReference type="InterPro" id="IPR036890">
    <property type="entry name" value="HATPase_C_sf"/>
</dbReference>
<dbReference type="InterPro" id="IPR050267">
    <property type="entry name" value="Anti-sigma-factor_SerPK"/>
</dbReference>